<name>A0A1Y0C0X3_9MYCO</name>
<gene>
    <name evidence="1" type="ORF">BTO20_09600</name>
</gene>
<evidence type="ECO:0000313" key="2">
    <source>
        <dbReference type="Proteomes" id="UP000195331"/>
    </source>
</evidence>
<dbReference type="AlphaFoldDB" id="A0A1Y0C0X3"/>
<dbReference type="KEGG" id="mdx:BTO20_09600"/>
<dbReference type="EMBL" id="CP020809">
    <property type="protein sequence ID" value="ART68808.1"/>
    <property type="molecule type" value="Genomic_DNA"/>
</dbReference>
<dbReference type="OrthoDB" id="4770995at2"/>
<dbReference type="Proteomes" id="UP000195331">
    <property type="component" value="Chromosome"/>
</dbReference>
<sequence length="244" mass="26694">MGFYDCRCMLTGVSVDFVGATAVILRCTPAGYEPVALGVSGDYSGYGMLWGLTEDRNTQLVYEYFSRLSRSGRFTARMHPLEDPVEFTDELDLEQVLGAIESSWSLSPPYDGEDLEVLPLVVLDGANLVFALIAQPIWDAIAAAGPAEASLQAAFGDATVPQEIYGGHLSEVEPQLRQFAAVNAFVRAHGLRWAPPADPAQRYPTEMGAQRDDDENAEFIAQARRDYHDSPALLAGLDAYEKRL</sequence>
<protein>
    <submittedName>
        <fullName evidence="1">Uncharacterized protein</fullName>
    </submittedName>
</protein>
<proteinExistence type="predicted"/>
<keyword evidence="2" id="KW-1185">Reference proteome</keyword>
<accession>A0A1Y0C0X3</accession>
<evidence type="ECO:0000313" key="1">
    <source>
        <dbReference type="EMBL" id="ART68808.1"/>
    </source>
</evidence>
<organism evidence="1 2">
    <name type="scientific">Mycobacterium dioxanotrophicus</name>
    <dbReference type="NCBI Taxonomy" id="482462"/>
    <lineage>
        <taxon>Bacteria</taxon>
        <taxon>Bacillati</taxon>
        <taxon>Actinomycetota</taxon>
        <taxon>Actinomycetes</taxon>
        <taxon>Mycobacteriales</taxon>
        <taxon>Mycobacteriaceae</taxon>
        <taxon>Mycobacterium</taxon>
    </lineage>
</organism>
<dbReference type="RefSeq" id="WP_087075364.1">
    <property type="nucleotide sequence ID" value="NZ_CP020809.1"/>
</dbReference>
<reference evidence="1 2" key="1">
    <citation type="submission" date="2017-04" db="EMBL/GenBank/DDBJ databases">
        <title>Whole Genome Sequence of 1,4-Dioxane Degrading Bacterium Mycobacterium dioxanotrophicus PH-06.</title>
        <authorList>
            <person name="He Y."/>
        </authorList>
    </citation>
    <scope>NUCLEOTIDE SEQUENCE [LARGE SCALE GENOMIC DNA]</scope>
    <source>
        <strain evidence="1 2">PH-06</strain>
    </source>
</reference>